<evidence type="ECO:0000313" key="2">
    <source>
        <dbReference type="Proteomes" id="UP001198402"/>
    </source>
</evidence>
<reference evidence="2" key="1">
    <citation type="submission" date="2023-07" db="EMBL/GenBank/DDBJ databases">
        <authorList>
            <person name="Yue Y."/>
        </authorList>
    </citation>
    <scope>NUCLEOTIDE SEQUENCE [LARGE SCALE GENOMIC DNA]</scope>
    <source>
        <strain evidence="2">2Y89</strain>
    </source>
</reference>
<gene>
    <name evidence="1" type="ORF">LBV24_10925</name>
</gene>
<proteinExistence type="predicted"/>
<accession>A0ABS7Y1D1</accession>
<dbReference type="GO" id="GO:0032259">
    <property type="term" value="P:methylation"/>
    <property type="evidence" value="ECO:0007669"/>
    <property type="project" value="UniProtKB-KW"/>
</dbReference>
<dbReference type="Proteomes" id="UP001198402">
    <property type="component" value="Unassembled WGS sequence"/>
</dbReference>
<evidence type="ECO:0000313" key="1">
    <source>
        <dbReference type="EMBL" id="MCA0153731.1"/>
    </source>
</evidence>
<keyword evidence="2" id="KW-1185">Reference proteome</keyword>
<dbReference type="SUPFAM" id="SSF53335">
    <property type="entry name" value="S-adenosyl-L-methionine-dependent methyltransferases"/>
    <property type="match status" value="1"/>
</dbReference>
<dbReference type="Gene3D" id="3.40.50.150">
    <property type="entry name" value="Vaccinia Virus protein VP39"/>
    <property type="match status" value="1"/>
</dbReference>
<dbReference type="CDD" id="cd02440">
    <property type="entry name" value="AdoMet_MTases"/>
    <property type="match status" value="1"/>
</dbReference>
<comment type="caution">
    <text evidence="1">The sequence shown here is derived from an EMBL/GenBank/DDBJ whole genome shotgun (WGS) entry which is preliminary data.</text>
</comment>
<keyword evidence="1" id="KW-0808">Transferase</keyword>
<protein>
    <submittedName>
        <fullName evidence="1">Class I SAM-dependent methyltransferase</fullName>
    </submittedName>
</protein>
<dbReference type="RefSeq" id="WP_224478692.1">
    <property type="nucleotide sequence ID" value="NZ_JAIUJS010000005.1"/>
</dbReference>
<dbReference type="Pfam" id="PF13578">
    <property type="entry name" value="Methyltransf_24"/>
    <property type="match status" value="1"/>
</dbReference>
<dbReference type="EMBL" id="JAIUJS010000005">
    <property type="protein sequence ID" value="MCA0153731.1"/>
    <property type="molecule type" value="Genomic_DNA"/>
</dbReference>
<dbReference type="InterPro" id="IPR029063">
    <property type="entry name" value="SAM-dependent_MTases_sf"/>
</dbReference>
<sequence>MYKILAYLKFLKVSKNKHGVHSPFVYKFVTECIYDKNNHIEYNLIKDYRKALLKNKESITITDFGSGSKVFKSNTRKISDIAANAGTPLKKAKLLFRIVKYFKIKSILELGTSLGIATQAMSLNNSVENIISVEGCYNTFRFAQKSLSKHSNIQLINNPFKNYIPKIKQESFDLIFFDGHHDKQATIEYFEALLPKANNNSIFIFDDIYWSAEMTQAWDYIKNHNSVNVTVDTFHFGIVFFRKEQVKEHFKIRM</sequence>
<keyword evidence="1" id="KW-0489">Methyltransferase</keyword>
<organism evidence="1 2">
    <name type="scientific">Winogradskyella vincentii</name>
    <dbReference type="NCBI Taxonomy" id="2877122"/>
    <lineage>
        <taxon>Bacteria</taxon>
        <taxon>Pseudomonadati</taxon>
        <taxon>Bacteroidota</taxon>
        <taxon>Flavobacteriia</taxon>
        <taxon>Flavobacteriales</taxon>
        <taxon>Flavobacteriaceae</taxon>
        <taxon>Winogradskyella</taxon>
    </lineage>
</organism>
<dbReference type="GO" id="GO:0008168">
    <property type="term" value="F:methyltransferase activity"/>
    <property type="evidence" value="ECO:0007669"/>
    <property type="project" value="UniProtKB-KW"/>
</dbReference>
<name>A0ABS7Y1D1_9FLAO</name>